<evidence type="ECO:0000256" key="2">
    <source>
        <dbReference type="ARBA" id="ARBA00023125"/>
    </source>
</evidence>
<dbReference type="InterPro" id="IPR011991">
    <property type="entry name" value="ArsR-like_HTH"/>
</dbReference>
<keyword evidence="3" id="KW-0804">Transcription</keyword>
<dbReference type="GO" id="GO:0003677">
    <property type="term" value="F:DNA binding"/>
    <property type="evidence" value="ECO:0007669"/>
    <property type="project" value="UniProtKB-KW"/>
</dbReference>
<dbReference type="InterPro" id="IPR051081">
    <property type="entry name" value="HTH_MetalResp_TranReg"/>
</dbReference>
<evidence type="ECO:0000313" key="5">
    <source>
        <dbReference type="EMBL" id="KGM12479.1"/>
    </source>
</evidence>
<sequence length="108" mass="11921">MPLQDVLSALADPTRRAVVEALRPGGLTVGELARQVLTGEGMSAPAFSKHLRVLEAAGVVRRDRVGRTVVVTLEPSSLDELATWVESTTRHWSRTIDRLDRYLEQEDA</sequence>
<dbReference type="InterPro" id="IPR036390">
    <property type="entry name" value="WH_DNA-bd_sf"/>
</dbReference>
<evidence type="ECO:0000259" key="4">
    <source>
        <dbReference type="PROSITE" id="PS50987"/>
    </source>
</evidence>
<dbReference type="PANTHER" id="PTHR33154">
    <property type="entry name" value="TRANSCRIPTIONAL REGULATOR, ARSR FAMILY"/>
    <property type="match status" value="1"/>
</dbReference>
<dbReference type="PANTHER" id="PTHR33154:SF33">
    <property type="entry name" value="TRANSCRIPTIONAL REPRESSOR SDPR"/>
    <property type="match status" value="1"/>
</dbReference>
<dbReference type="Pfam" id="PF12840">
    <property type="entry name" value="HTH_20"/>
    <property type="match status" value="1"/>
</dbReference>
<dbReference type="EMBL" id="AXCY01000004">
    <property type="protein sequence ID" value="KGM12479.1"/>
    <property type="molecule type" value="Genomic_DNA"/>
</dbReference>
<dbReference type="Gene3D" id="1.10.10.10">
    <property type="entry name" value="Winged helix-like DNA-binding domain superfamily/Winged helix DNA-binding domain"/>
    <property type="match status" value="1"/>
</dbReference>
<dbReference type="SMART" id="SM00418">
    <property type="entry name" value="HTH_ARSR"/>
    <property type="match status" value="1"/>
</dbReference>
<keyword evidence="6" id="KW-1185">Reference proteome</keyword>
<proteinExistence type="predicted"/>
<evidence type="ECO:0000313" key="6">
    <source>
        <dbReference type="Proteomes" id="UP000029839"/>
    </source>
</evidence>
<reference evidence="5 6" key="1">
    <citation type="submission" date="2013-08" db="EMBL/GenBank/DDBJ databases">
        <title>Genome sequencing of Cellulomonas carbonis T26.</title>
        <authorList>
            <person name="Chen F."/>
            <person name="Li Y."/>
            <person name="Wang G."/>
        </authorList>
    </citation>
    <scope>NUCLEOTIDE SEQUENCE [LARGE SCALE GENOMIC DNA]</scope>
    <source>
        <strain evidence="5 6">T26</strain>
    </source>
</reference>
<reference evidence="5 6" key="2">
    <citation type="journal article" date="2015" name="Stand. Genomic Sci.">
        <title>Draft genome sequence of Cellulomonas carbonis T26(T) and comparative analysis of six Cellulomonas genomes.</title>
        <authorList>
            <person name="Zhuang W."/>
            <person name="Zhang S."/>
            <person name="Xia X."/>
            <person name="Wang G."/>
        </authorList>
    </citation>
    <scope>NUCLEOTIDE SEQUENCE [LARGE SCALE GENOMIC DNA]</scope>
    <source>
        <strain evidence="5 6">T26</strain>
    </source>
</reference>
<keyword evidence="2" id="KW-0238">DNA-binding</keyword>
<dbReference type="Proteomes" id="UP000029839">
    <property type="component" value="Unassembled WGS sequence"/>
</dbReference>
<dbReference type="InterPro" id="IPR001845">
    <property type="entry name" value="HTH_ArsR_DNA-bd_dom"/>
</dbReference>
<dbReference type="CDD" id="cd00090">
    <property type="entry name" value="HTH_ARSR"/>
    <property type="match status" value="1"/>
</dbReference>
<comment type="caution">
    <text evidence="5">The sequence shown here is derived from an EMBL/GenBank/DDBJ whole genome shotgun (WGS) entry which is preliminary data.</text>
</comment>
<evidence type="ECO:0000256" key="3">
    <source>
        <dbReference type="ARBA" id="ARBA00023163"/>
    </source>
</evidence>
<dbReference type="PROSITE" id="PS50987">
    <property type="entry name" value="HTH_ARSR_2"/>
    <property type="match status" value="1"/>
</dbReference>
<dbReference type="RefSeq" id="WP_043602568.1">
    <property type="nucleotide sequence ID" value="NZ_AXCY01000004.1"/>
</dbReference>
<protein>
    <submittedName>
        <fullName evidence="5">ArsR family transcriptional regulator</fullName>
    </submittedName>
</protein>
<name>A0A0A0BZ68_9CELL</name>
<dbReference type="GO" id="GO:0003700">
    <property type="term" value="F:DNA-binding transcription factor activity"/>
    <property type="evidence" value="ECO:0007669"/>
    <property type="project" value="InterPro"/>
</dbReference>
<evidence type="ECO:0000256" key="1">
    <source>
        <dbReference type="ARBA" id="ARBA00023015"/>
    </source>
</evidence>
<dbReference type="AlphaFoldDB" id="A0A0A0BZ68"/>
<feature type="domain" description="HTH arsR-type" evidence="4">
    <location>
        <begin position="1"/>
        <end position="93"/>
    </location>
</feature>
<dbReference type="PRINTS" id="PR00778">
    <property type="entry name" value="HTHARSR"/>
</dbReference>
<organism evidence="5 6">
    <name type="scientific">Cellulomonas carbonis T26</name>
    <dbReference type="NCBI Taxonomy" id="947969"/>
    <lineage>
        <taxon>Bacteria</taxon>
        <taxon>Bacillati</taxon>
        <taxon>Actinomycetota</taxon>
        <taxon>Actinomycetes</taxon>
        <taxon>Micrococcales</taxon>
        <taxon>Cellulomonadaceae</taxon>
        <taxon>Cellulomonas</taxon>
    </lineage>
</organism>
<dbReference type="NCBIfam" id="NF033788">
    <property type="entry name" value="HTH_metalloreg"/>
    <property type="match status" value="1"/>
</dbReference>
<keyword evidence="1" id="KW-0805">Transcription regulation</keyword>
<dbReference type="InterPro" id="IPR036388">
    <property type="entry name" value="WH-like_DNA-bd_sf"/>
</dbReference>
<gene>
    <name evidence="5" type="ORF">N868_11865</name>
</gene>
<accession>A0A0A0BZ68</accession>
<dbReference type="SUPFAM" id="SSF46785">
    <property type="entry name" value="Winged helix' DNA-binding domain"/>
    <property type="match status" value="1"/>
</dbReference>